<accession>A0A2R6C9P4</accession>
<dbReference type="Proteomes" id="UP000242015">
    <property type="component" value="Unassembled WGS sequence"/>
</dbReference>
<gene>
    <name evidence="1" type="ORF">B9Q04_09810</name>
</gene>
<comment type="caution">
    <text evidence="1">The sequence shown here is derived from an EMBL/GenBank/DDBJ whole genome shotgun (WGS) entry which is preliminary data.</text>
</comment>
<reference evidence="1 2" key="1">
    <citation type="submission" date="2017-04" db="EMBL/GenBank/DDBJ databases">
        <title>Novel microbial lineages endemic to geothermal iron-oxide mats fill important gaps in the evolutionary history of Archaea.</title>
        <authorList>
            <person name="Jay Z.J."/>
            <person name="Beam J.P."/>
            <person name="Dlakic M."/>
            <person name="Rusch D.B."/>
            <person name="Kozubal M.A."/>
            <person name="Inskeep W.P."/>
        </authorList>
    </citation>
    <scope>NUCLEOTIDE SEQUENCE [LARGE SCALE GENOMIC DNA]</scope>
    <source>
        <strain evidence="1">BE_D</strain>
    </source>
</reference>
<protein>
    <submittedName>
        <fullName evidence="1">Uncharacterized protein</fullName>
    </submittedName>
</protein>
<feature type="non-terminal residue" evidence="1">
    <location>
        <position position="71"/>
    </location>
</feature>
<sequence length="71" mass="8223">MEKKVKTKKEKKELTGPISKPEKKEYEYKDDFYFELKGKAVNIFSSNGELMKGIIQDTSRYMIKVDVGGKV</sequence>
<name>A0A2R6C9P4_9ARCH</name>
<evidence type="ECO:0000313" key="2">
    <source>
        <dbReference type="Proteomes" id="UP000242015"/>
    </source>
</evidence>
<dbReference type="AlphaFoldDB" id="A0A2R6C9P4"/>
<organism evidence="1 2">
    <name type="scientific">Candidatus Marsarchaeota G2 archaeon BE_D</name>
    <dbReference type="NCBI Taxonomy" id="1978158"/>
    <lineage>
        <taxon>Archaea</taxon>
        <taxon>Candidatus Marsarchaeota</taxon>
        <taxon>Candidatus Marsarchaeota group 2</taxon>
    </lineage>
</organism>
<dbReference type="EMBL" id="NEXF01000214">
    <property type="protein sequence ID" value="PSO07629.1"/>
    <property type="molecule type" value="Genomic_DNA"/>
</dbReference>
<proteinExistence type="predicted"/>
<evidence type="ECO:0000313" key="1">
    <source>
        <dbReference type="EMBL" id="PSO07629.1"/>
    </source>
</evidence>